<evidence type="ECO:0000313" key="2">
    <source>
        <dbReference type="EMBL" id="CAA2955360.1"/>
    </source>
</evidence>
<sequence>MKEISSEVMIEDSLMTCLAAQMKELQARMDDCKARMVAKKRNASQGIERTKSLVEQYKKLEVDDDFVAELNVTSSQQSEDWGKLRERISLGLGRIVIKTSNALTFLFVTSY</sequence>
<feature type="coiled-coil region" evidence="1">
    <location>
        <begin position="15"/>
        <end position="42"/>
    </location>
</feature>
<evidence type="ECO:0000256" key="1">
    <source>
        <dbReference type="SAM" id="Coils"/>
    </source>
</evidence>
<protein>
    <submittedName>
        <fullName evidence="2">Uncharacterized protein</fullName>
    </submittedName>
</protein>
<dbReference type="OrthoDB" id="10415469at2759"/>
<dbReference type="Proteomes" id="UP000594638">
    <property type="component" value="Unassembled WGS sequence"/>
</dbReference>
<keyword evidence="1" id="KW-0175">Coiled coil</keyword>
<organism evidence="2 3">
    <name type="scientific">Olea europaea subsp. europaea</name>
    <dbReference type="NCBI Taxonomy" id="158383"/>
    <lineage>
        <taxon>Eukaryota</taxon>
        <taxon>Viridiplantae</taxon>
        <taxon>Streptophyta</taxon>
        <taxon>Embryophyta</taxon>
        <taxon>Tracheophyta</taxon>
        <taxon>Spermatophyta</taxon>
        <taxon>Magnoliopsida</taxon>
        <taxon>eudicotyledons</taxon>
        <taxon>Gunneridae</taxon>
        <taxon>Pentapetalae</taxon>
        <taxon>asterids</taxon>
        <taxon>lamiids</taxon>
        <taxon>Lamiales</taxon>
        <taxon>Oleaceae</taxon>
        <taxon>Oleeae</taxon>
        <taxon>Olea</taxon>
    </lineage>
</organism>
<accession>A0A8S0PPM1</accession>
<evidence type="ECO:0000313" key="3">
    <source>
        <dbReference type="Proteomes" id="UP000594638"/>
    </source>
</evidence>
<proteinExistence type="predicted"/>
<comment type="caution">
    <text evidence="2">The sequence shown here is derived from an EMBL/GenBank/DDBJ whole genome shotgun (WGS) entry which is preliminary data.</text>
</comment>
<dbReference type="AlphaFoldDB" id="A0A8S0PPM1"/>
<gene>
    <name evidence="2" type="ORF">OLEA9_A082510</name>
</gene>
<keyword evidence="3" id="KW-1185">Reference proteome</keyword>
<name>A0A8S0PPM1_OLEEU</name>
<reference evidence="2 3" key="1">
    <citation type="submission" date="2019-12" db="EMBL/GenBank/DDBJ databases">
        <authorList>
            <person name="Alioto T."/>
            <person name="Alioto T."/>
            <person name="Gomez Garrido J."/>
        </authorList>
    </citation>
    <scope>NUCLEOTIDE SEQUENCE [LARGE SCALE GENOMIC DNA]</scope>
</reference>
<dbReference type="EMBL" id="CACTIH010000147">
    <property type="protein sequence ID" value="CAA2955360.1"/>
    <property type="molecule type" value="Genomic_DNA"/>
</dbReference>
<dbReference type="Gramene" id="OE9A082510T1">
    <property type="protein sequence ID" value="OE9A082510C1"/>
    <property type="gene ID" value="OE9A082510"/>
</dbReference>